<reference evidence="8" key="1">
    <citation type="submission" date="2016-06" db="UniProtKB">
        <authorList>
            <consortium name="WormBaseParasite"/>
        </authorList>
    </citation>
    <scope>IDENTIFICATION</scope>
</reference>
<evidence type="ECO:0000313" key="7">
    <source>
        <dbReference type="Proteomes" id="UP000271087"/>
    </source>
</evidence>
<dbReference type="PANTHER" id="PTHR24369">
    <property type="entry name" value="ANTIGEN BSP, PUTATIVE-RELATED"/>
    <property type="match status" value="1"/>
</dbReference>
<evidence type="ECO:0000256" key="2">
    <source>
        <dbReference type="ARBA" id="ARBA00022729"/>
    </source>
</evidence>
<keyword evidence="2" id="KW-0732">Signal</keyword>
<organism evidence="8">
    <name type="scientific">Onchocerca ochengi</name>
    <name type="common">Filarial nematode worm</name>
    <dbReference type="NCBI Taxonomy" id="42157"/>
    <lineage>
        <taxon>Eukaryota</taxon>
        <taxon>Metazoa</taxon>
        <taxon>Ecdysozoa</taxon>
        <taxon>Nematoda</taxon>
        <taxon>Chromadorea</taxon>
        <taxon>Rhabditida</taxon>
        <taxon>Spirurina</taxon>
        <taxon>Spiruromorpha</taxon>
        <taxon>Filarioidea</taxon>
        <taxon>Onchocercidae</taxon>
        <taxon>Onchocerca</taxon>
    </lineage>
</organism>
<keyword evidence="4" id="KW-0812">Transmembrane</keyword>
<accession>A0A182E3B7</accession>
<dbReference type="OrthoDB" id="694479at2759"/>
<dbReference type="InterPro" id="IPR003591">
    <property type="entry name" value="Leu-rich_rpt_typical-subtyp"/>
</dbReference>
<feature type="transmembrane region" description="Helical" evidence="4">
    <location>
        <begin position="44"/>
        <end position="66"/>
    </location>
</feature>
<dbReference type="PANTHER" id="PTHR24369:SF210">
    <property type="entry name" value="CHAOPTIN-RELATED"/>
    <property type="match status" value="1"/>
</dbReference>
<dbReference type="EMBL" id="UYRW01000391">
    <property type="protein sequence ID" value="VDK66368.1"/>
    <property type="molecule type" value="Genomic_DNA"/>
</dbReference>
<dbReference type="InterPro" id="IPR050541">
    <property type="entry name" value="LRR_TM_domain-containing"/>
</dbReference>
<dbReference type="AlphaFoldDB" id="A0A182E3B7"/>
<feature type="transmembrane region" description="Helical" evidence="4">
    <location>
        <begin position="110"/>
        <end position="134"/>
    </location>
</feature>
<dbReference type="InterPro" id="IPR032675">
    <property type="entry name" value="LRR_dom_sf"/>
</dbReference>
<reference evidence="6 7" key="2">
    <citation type="submission" date="2018-08" db="EMBL/GenBank/DDBJ databases">
        <authorList>
            <person name="Laetsch R D."/>
            <person name="Stevens L."/>
            <person name="Kumar S."/>
            <person name="Blaxter L. M."/>
        </authorList>
    </citation>
    <scope>NUCLEOTIDE SEQUENCE [LARGE SCALE GENOMIC DNA]</scope>
</reference>
<dbReference type="Pfam" id="PF13855">
    <property type="entry name" value="LRR_8"/>
    <property type="match status" value="1"/>
</dbReference>
<sequence length="581" mass="65856">MQPQRRRHNGWTWPPSFLQLFFWIAIPVVASSTAFLVVPVHRLYAPLAVFVGATWLVLQIIVLTCIDPAVSNLQKNQAPAYFDASKHEHERKEKNESEEKLPIKVMLWRGLCFVASVPYSIVAVLCANLLYFHYKLWKRGMTTYNFIRINRKRKINEQEQKNLSVDVNTVSRLVSLENSCPKTSIIKSRAVHDSNIDDPFVSLTFQPNLTNSELNVVLQTATMPAFRICVFLLFLVVNAQRSQFDVDCPRLCHCNKTTVECRQTKIQGSGMFVNVRPEAYPDLDTIAITGNNIGDLAGSNIFGVNVTNRYVSLVNLSDNAISSIDSYTFRGLPAVEYFYLHDNAIERIGADPFRWNIRLRVLDISNFFSSSISLAERSRLLANTFANSVNEFNDLQELIVRNNGLIEILPETFCKLNGLIRLHLSGNKIRKFYVKSGCLQNLILLDLSENEFSTISTHLWETLSSLTTVDISSNPLNCDCDIMPAVKELSRSPTSSLNQGYAICAAPESRKGQNIFEISDFACKSNHRFVYWALFVVLLCAAMIFSRIYRNRIKLRHLPLIAGYSKLGGENEQVISTPQFV</sequence>
<feature type="transmembrane region" description="Helical" evidence="4">
    <location>
        <begin position="529"/>
        <end position="549"/>
    </location>
</feature>
<dbReference type="Pfam" id="PF00560">
    <property type="entry name" value="LRR_1"/>
    <property type="match status" value="1"/>
</dbReference>
<dbReference type="Proteomes" id="UP000271087">
    <property type="component" value="Unassembled WGS sequence"/>
</dbReference>
<evidence type="ECO:0000313" key="8">
    <source>
        <dbReference type="WBParaSite" id="nOo.2.0.1.t02472-RA"/>
    </source>
</evidence>
<protein>
    <submittedName>
        <fullName evidence="8">LRRCT domain-containing protein</fullName>
    </submittedName>
</protein>
<keyword evidence="4" id="KW-0472">Membrane</keyword>
<proteinExistence type="predicted"/>
<keyword evidence="4" id="KW-1133">Transmembrane helix</keyword>
<dbReference type="SMART" id="SM00369">
    <property type="entry name" value="LRR_TYP"/>
    <property type="match status" value="4"/>
</dbReference>
<dbReference type="SUPFAM" id="SSF52058">
    <property type="entry name" value="L domain-like"/>
    <property type="match status" value="1"/>
</dbReference>
<dbReference type="GO" id="GO:0005886">
    <property type="term" value="C:plasma membrane"/>
    <property type="evidence" value="ECO:0007669"/>
    <property type="project" value="TreeGrafter"/>
</dbReference>
<dbReference type="STRING" id="42157.A0A182E3B7"/>
<evidence type="ECO:0000256" key="4">
    <source>
        <dbReference type="SAM" id="Phobius"/>
    </source>
</evidence>
<keyword evidence="1" id="KW-0433">Leucine-rich repeat</keyword>
<dbReference type="InterPro" id="IPR000483">
    <property type="entry name" value="Cys-rich_flank_reg_C"/>
</dbReference>
<evidence type="ECO:0000259" key="5">
    <source>
        <dbReference type="SMART" id="SM00082"/>
    </source>
</evidence>
<evidence type="ECO:0000256" key="1">
    <source>
        <dbReference type="ARBA" id="ARBA00022614"/>
    </source>
</evidence>
<dbReference type="SMART" id="SM00082">
    <property type="entry name" value="LRRCT"/>
    <property type="match status" value="1"/>
</dbReference>
<gene>
    <name evidence="6" type="ORF">NOO_LOCUS2472</name>
</gene>
<dbReference type="WBParaSite" id="nOo.2.0.1.t02472-RA">
    <property type="protein sequence ID" value="nOo.2.0.1.t02472-RA"/>
    <property type="gene ID" value="nOo.2.0.1.g02472"/>
</dbReference>
<name>A0A182E3B7_ONCOC</name>
<keyword evidence="3" id="KW-0677">Repeat</keyword>
<evidence type="ECO:0000313" key="6">
    <source>
        <dbReference type="EMBL" id="VDK66368.1"/>
    </source>
</evidence>
<feature type="domain" description="LRRCT" evidence="5">
    <location>
        <begin position="474"/>
        <end position="524"/>
    </location>
</feature>
<dbReference type="InterPro" id="IPR001611">
    <property type="entry name" value="Leu-rich_rpt"/>
</dbReference>
<dbReference type="Gene3D" id="3.80.10.10">
    <property type="entry name" value="Ribonuclease Inhibitor"/>
    <property type="match status" value="2"/>
</dbReference>
<keyword evidence="7" id="KW-1185">Reference proteome</keyword>
<feature type="transmembrane region" description="Helical" evidence="4">
    <location>
        <begin position="20"/>
        <end position="38"/>
    </location>
</feature>
<evidence type="ECO:0000256" key="3">
    <source>
        <dbReference type="ARBA" id="ARBA00022737"/>
    </source>
</evidence>